<comment type="caution">
    <text evidence="2">The sequence shown here is derived from an EMBL/GenBank/DDBJ whole genome shotgun (WGS) entry which is preliminary data.</text>
</comment>
<keyword evidence="3" id="KW-1185">Reference proteome</keyword>
<proteinExistence type="predicted"/>
<sequence length="64" mass="7043">MGSSQPLPGIQPPIENLDGAQSEAHRSRIDVGDGKNIGKPQNGTTRVFLTFLLHLVFPVHIFHR</sequence>
<reference evidence="2" key="1">
    <citation type="submission" date="2022-12" db="EMBL/GenBank/DDBJ databases">
        <title>Genome assemblies of Blomia tropicalis.</title>
        <authorList>
            <person name="Cui Y."/>
        </authorList>
    </citation>
    <scope>NUCLEOTIDE SEQUENCE</scope>
    <source>
        <tissue evidence="2">Adult mites</tissue>
    </source>
</reference>
<protein>
    <submittedName>
        <fullName evidence="2">Uncharacterized protein</fullName>
    </submittedName>
</protein>
<evidence type="ECO:0000313" key="3">
    <source>
        <dbReference type="Proteomes" id="UP001142055"/>
    </source>
</evidence>
<feature type="compositionally biased region" description="Basic and acidic residues" evidence="1">
    <location>
        <begin position="23"/>
        <end position="33"/>
    </location>
</feature>
<feature type="non-terminal residue" evidence="2">
    <location>
        <position position="1"/>
    </location>
</feature>
<dbReference type="EMBL" id="JAPWDV010000001">
    <property type="protein sequence ID" value="KAJ6222048.1"/>
    <property type="molecule type" value="Genomic_DNA"/>
</dbReference>
<name>A0A9Q0M946_BLOTA</name>
<dbReference type="AlphaFoldDB" id="A0A9Q0M946"/>
<feature type="region of interest" description="Disordered" evidence="1">
    <location>
        <begin position="1"/>
        <end position="42"/>
    </location>
</feature>
<organism evidence="2 3">
    <name type="scientific">Blomia tropicalis</name>
    <name type="common">Mite</name>
    <dbReference type="NCBI Taxonomy" id="40697"/>
    <lineage>
        <taxon>Eukaryota</taxon>
        <taxon>Metazoa</taxon>
        <taxon>Ecdysozoa</taxon>
        <taxon>Arthropoda</taxon>
        <taxon>Chelicerata</taxon>
        <taxon>Arachnida</taxon>
        <taxon>Acari</taxon>
        <taxon>Acariformes</taxon>
        <taxon>Sarcoptiformes</taxon>
        <taxon>Astigmata</taxon>
        <taxon>Glycyphagoidea</taxon>
        <taxon>Echimyopodidae</taxon>
        <taxon>Blomia</taxon>
    </lineage>
</organism>
<accession>A0A9Q0M946</accession>
<evidence type="ECO:0000313" key="2">
    <source>
        <dbReference type="EMBL" id="KAJ6222048.1"/>
    </source>
</evidence>
<evidence type="ECO:0000256" key="1">
    <source>
        <dbReference type="SAM" id="MobiDB-lite"/>
    </source>
</evidence>
<feature type="non-terminal residue" evidence="2">
    <location>
        <position position="64"/>
    </location>
</feature>
<gene>
    <name evidence="2" type="ORF">RDWZM_000593</name>
</gene>
<dbReference type="Proteomes" id="UP001142055">
    <property type="component" value="Chromosome 1"/>
</dbReference>